<keyword evidence="1" id="KW-0472">Membrane</keyword>
<proteinExistence type="predicted"/>
<comment type="caution">
    <text evidence="2">The sequence shown here is derived from an EMBL/GenBank/DDBJ whole genome shotgun (WGS) entry which is preliminary data.</text>
</comment>
<keyword evidence="1" id="KW-0812">Transmembrane</keyword>
<feature type="transmembrane region" description="Helical" evidence="1">
    <location>
        <begin position="48"/>
        <end position="68"/>
    </location>
</feature>
<sequence>STAPPPDDSIPFFPLLSMFDHCNRGNWSTLSKEIESWLVTKVDSESPLWAWGCDAFWLAFIGGYLCFLRGRWPMWDS</sequence>
<organism evidence="2 3">
    <name type="scientific">Suillus subaureus</name>
    <dbReference type="NCBI Taxonomy" id="48587"/>
    <lineage>
        <taxon>Eukaryota</taxon>
        <taxon>Fungi</taxon>
        <taxon>Dikarya</taxon>
        <taxon>Basidiomycota</taxon>
        <taxon>Agaricomycotina</taxon>
        <taxon>Agaricomycetes</taxon>
        <taxon>Agaricomycetidae</taxon>
        <taxon>Boletales</taxon>
        <taxon>Suillineae</taxon>
        <taxon>Suillaceae</taxon>
        <taxon>Suillus</taxon>
    </lineage>
</organism>
<reference evidence="2" key="1">
    <citation type="journal article" date="2020" name="New Phytol.">
        <title>Comparative genomics reveals dynamic genome evolution in host specialist ectomycorrhizal fungi.</title>
        <authorList>
            <person name="Lofgren L.A."/>
            <person name="Nguyen N.H."/>
            <person name="Vilgalys R."/>
            <person name="Ruytinx J."/>
            <person name="Liao H.L."/>
            <person name="Branco S."/>
            <person name="Kuo A."/>
            <person name="LaButti K."/>
            <person name="Lipzen A."/>
            <person name="Andreopoulos W."/>
            <person name="Pangilinan J."/>
            <person name="Riley R."/>
            <person name="Hundley H."/>
            <person name="Na H."/>
            <person name="Barry K."/>
            <person name="Grigoriev I.V."/>
            <person name="Stajich J.E."/>
            <person name="Kennedy P.G."/>
        </authorList>
    </citation>
    <scope>NUCLEOTIDE SEQUENCE</scope>
    <source>
        <strain evidence="2">MN1</strain>
    </source>
</reference>
<feature type="non-terminal residue" evidence="2">
    <location>
        <position position="1"/>
    </location>
</feature>
<dbReference type="EMBL" id="JABBWG010000003">
    <property type="protein sequence ID" value="KAG1824628.1"/>
    <property type="molecule type" value="Genomic_DNA"/>
</dbReference>
<name>A0A9P7EKT1_9AGAM</name>
<gene>
    <name evidence="2" type="ORF">BJ212DRAFT_1260875</name>
</gene>
<dbReference type="RefSeq" id="XP_041198345.1">
    <property type="nucleotide sequence ID" value="XM_041330144.1"/>
</dbReference>
<dbReference type="OrthoDB" id="3169660at2759"/>
<accession>A0A9P7EKT1</accession>
<keyword evidence="1" id="KW-1133">Transmembrane helix</keyword>
<evidence type="ECO:0000313" key="3">
    <source>
        <dbReference type="Proteomes" id="UP000807769"/>
    </source>
</evidence>
<protein>
    <submittedName>
        <fullName evidence="2">Uncharacterized protein</fullName>
    </submittedName>
</protein>
<keyword evidence="3" id="KW-1185">Reference proteome</keyword>
<dbReference type="AlphaFoldDB" id="A0A9P7EKT1"/>
<dbReference type="GeneID" id="64624161"/>
<evidence type="ECO:0000256" key="1">
    <source>
        <dbReference type="SAM" id="Phobius"/>
    </source>
</evidence>
<dbReference type="Proteomes" id="UP000807769">
    <property type="component" value="Unassembled WGS sequence"/>
</dbReference>
<evidence type="ECO:0000313" key="2">
    <source>
        <dbReference type="EMBL" id="KAG1824628.1"/>
    </source>
</evidence>